<name>A0ABS4PM96_9PSEU</name>
<gene>
    <name evidence="1" type="ORF">JOM49_001504</name>
</gene>
<evidence type="ECO:0000313" key="2">
    <source>
        <dbReference type="Proteomes" id="UP000741013"/>
    </source>
</evidence>
<protein>
    <recommendedName>
        <fullName evidence="3">ParB-like nuclease domain-containing protein</fullName>
    </recommendedName>
</protein>
<dbReference type="EMBL" id="JAGGMS010000001">
    <property type="protein sequence ID" value="MBP2179978.1"/>
    <property type="molecule type" value="Genomic_DNA"/>
</dbReference>
<accession>A0ABS4PM96</accession>
<dbReference type="Proteomes" id="UP000741013">
    <property type="component" value="Unassembled WGS sequence"/>
</dbReference>
<comment type="caution">
    <text evidence="1">The sequence shown here is derived from an EMBL/GenBank/DDBJ whole genome shotgun (WGS) entry which is preliminary data.</text>
</comment>
<evidence type="ECO:0008006" key="3">
    <source>
        <dbReference type="Google" id="ProtNLM"/>
    </source>
</evidence>
<proteinExistence type="predicted"/>
<reference evidence="1 2" key="1">
    <citation type="submission" date="2021-03" db="EMBL/GenBank/DDBJ databases">
        <title>Sequencing the genomes of 1000 actinobacteria strains.</title>
        <authorList>
            <person name="Klenk H.-P."/>
        </authorList>
    </citation>
    <scope>NUCLEOTIDE SEQUENCE [LARGE SCALE GENOMIC DNA]</scope>
    <source>
        <strain evidence="1 2">DSM 45510</strain>
    </source>
</reference>
<dbReference type="RefSeq" id="WP_209663615.1">
    <property type="nucleotide sequence ID" value="NZ_JAGGMS010000001.1"/>
</dbReference>
<keyword evidence="2" id="KW-1185">Reference proteome</keyword>
<evidence type="ECO:0000313" key="1">
    <source>
        <dbReference type="EMBL" id="MBP2179978.1"/>
    </source>
</evidence>
<organism evidence="1 2">
    <name type="scientific">Amycolatopsis magusensis</name>
    <dbReference type="NCBI Taxonomy" id="882444"/>
    <lineage>
        <taxon>Bacteria</taxon>
        <taxon>Bacillati</taxon>
        <taxon>Actinomycetota</taxon>
        <taxon>Actinomycetes</taxon>
        <taxon>Pseudonocardiales</taxon>
        <taxon>Pseudonocardiaceae</taxon>
        <taxon>Amycolatopsis</taxon>
    </lineage>
</organism>
<sequence>MEEVTVTGGAGVVEVRGSVTEHGYVESLLYLGGAVALLDSSAYEGSIGRLIARAPFSATRPEVADRLRIALATGQIRRPLTETLRPLTALLADGRYELSGPEPLFTASADQRGWYVMGVEADEPKWIYEEQDDRYLVPTDVWPPEDESRVGYYRTAISAGYRPTAVLLHLAGKQRYSGYILDGHHKVAAYLAEGVVPQVVRISRVDAPAITAADVRGAFSAKALAHRDFGSLLRVLER</sequence>